<protein>
    <submittedName>
        <fullName evidence="2">Uncharacterized protein</fullName>
    </submittedName>
</protein>
<evidence type="ECO:0000313" key="3">
    <source>
        <dbReference type="Proteomes" id="UP001519272"/>
    </source>
</evidence>
<name>A0ABS4FYJ7_9BACL</name>
<organism evidence="2 3">
    <name type="scientific">Paenibacillus turicensis</name>
    <dbReference type="NCBI Taxonomy" id="160487"/>
    <lineage>
        <taxon>Bacteria</taxon>
        <taxon>Bacillati</taxon>
        <taxon>Bacillota</taxon>
        <taxon>Bacilli</taxon>
        <taxon>Bacillales</taxon>
        <taxon>Paenibacillaceae</taxon>
        <taxon>Paenibacillus</taxon>
    </lineage>
</organism>
<evidence type="ECO:0000313" key="2">
    <source>
        <dbReference type="EMBL" id="MBP1907653.1"/>
    </source>
</evidence>
<proteinExistence type="predicted"/>
<keyword evidence="1" id="KW-0812">Transmembrane</keyword>
<reference evidence="2 3" key="1">
    <citation type="submission" date="2021-03" db="EMBL/GenBank/DDBJ databases">
        <title>Genomic Encyclopedia of Type Strains, Phase IV (KMG-IV): sequencing the most valuable type-strain genomes for metagenomic binning, comparative biology and taxonomic classification.</title>
        <authorList>
            <person name="Goeker M."/>
        </authorList>
    </citation>
    <scope>NUCLEOTIDE SEQUENCE [LARGE SCALE GENOMIC DNA]</scope>
    <source>
        <strain evidence="2 3">DSM 14349</strain>
    </source>
</reference>
<dbReference type="EMBL" id="JAGGKG010000030">
    <property type="protein sequence ID" value="MBP1907653.1"/>
    <property type="molecule type" value="Genomic_DNA"/>
</dbReference>
<comment type="caution">
    <text evidence="2">The sequence shown here is derived from an EMBL/GenBank/DDBJ whole genome shotgun (WGS) entry which is preliminary data.</text>
</comment>
<evidence type="ECO:0000256" key="1">
    <source>
        <dbReference type="SAM" id="Phobius"/>
    </source>
</evidence>
<keyword evidence="1" id="KW-0472">Membrane</keyword>
<accession>A0ABS4FYJ7</accession>
<gene>
    <name evidence="2" type="ORF">J2Z32_004333</name>
</gene>
<keyword evidence="3" id="KW-1185">Reference proteome</keyword>
<keyword evidence="1" id="KW-1133">Transmembrane helix</keyword>
<dbReference type="Proteomes" id="UP001519272">
    <property type="component" value="Unassembled WGS sequence"/>
</dbReference>
<sequence>MLLLLLLTLSTIISYEWMFKVFFIISFMFSILYFFSKWYTRYIVKLPADSCYIWFRLIEFHIGDKAKGEGKAFYLFIYETIKICRERKTKIIAYSELISSDSIKQRLGEEAVRIMTPSPYEEFAQKFFNKNYRKFVKEAKSNNTSLVNPYIKIIIDPNAISDEKLEKLEKTSQRLKRFK</sequence>
<feature type="transmembrane region" description="Helical" evidence="1">
    <location>
        <begin position="12"/>
        <end position="35"/>
    </location>
</feature>